<dbReference type="EMBL" id="JBHSWE010000001">
    <property type="protein sequence ID" value="MFC6671678.1"/>
    <property type="molecule type" value="Genomic_DNA"/>
</dbReference>
<evidence type="ECO:0000259" key="1">
    <source>
        <dbReference type="Pfam" id="PF03872"/>
    </source>
</evidence>
<dbReference type="InterPro" id="IPR038484">
    <property type="entry name" value="MucB/RseB_C_sf"/>
</dbReference>
<evidence type="ECO:0000313" key="4">
    <source>
        <dbReference type="Proteomes" id="UP001596422"/>
    </source>
</evidence>
<name>A0ABW2A2K0_9GAMM</name>
<gene>
    <name evidence="3" type="ORF">ACFQDL_17610</name>
</gene>
<proteinExistence type="predicted"/>
<keyword evidence="4" id="KW-1185">Reference proteome</keyword>
<comment type="caution">
    <text evidence="3">The sequence shown here is derived from an EMBL/GenBank/DDBJ whole genome shotgun (WGS) entry which is preliminary data.</text>
</comment>
<dbReference type="InterPro" id="IPR036147">
    <property type="entry name" value="Anti-sigma_E_RseA_N_sf"/>
</dbReference>
<dbReference type="CDD" id="cd16328">
    <property type="entry name" value="RseA_N"/>
    <property type="match status" value="1"/>
</dbReference>
<dbReference type="InterPro" id="IPR005572">
    <property type="entry name" value="Anti-sigma_E_RseA_N"/>
</dbReference>
<dbReference type="Pfam" id="PF03872">
    <property type="entry name" value="RseA_N"/>
    <property type="match status" value="1"/>
</dbReference>
<dbReference type="PANTHER" id="PTHR38104">
    <property type="match status" value="1"/>
</dbReference>
<protein>
    <submittedName>
        <fullName evidence="3">MucB/RseB C-terminal domain-containing protein</fullName>
    </submittedName>
</protein>
<dbReference type="Proteomes" id="UP001596422">
    <property type="component" value="Unassembled WGS sequence"/>
</dbReference>
<dbReference type="Gene3D" id="1.10.10.880">
    <property type="entry name" value="Anti sigma-E protein RseA, N-terminal domain"/>
    <property type="match status" value="1"/>
</dbReference>
<organism evidence="3 4">
    <name type="scientific">Marinobacterium aestuariivivens</name>
    <dbReference type="NCBI Taxonomy" id="1698799"/>
    <lineage>
        <taxon>Bacteria</taxon>
        <taxon>Pseudomonadati</taxon>
        <taxon>Pseudomonadota</taxon>
        <taxon>Gammaproteobacteria</taxon>
        <taxon>Oceanospirillales</taxon>
        <taxon>Oceanospirillaceae</taxon>
        <taxon>Marinobacterium</taxon>
    </lineage>
</organism>
<accession>A0ABW2A2K0</accession>
<evidence type="ECO:0000313" key="3">
    <source>
        <dbReference type="EMBL" id="MFC6671678.1"/>
    </source>
</evidence>
<feature type="domain" description="Anti sigma-E protein RseA N-terminal" evidence="1">
    <location>
        <begin position="6"/>
        <end position="78"/>
    </location>
</feature>
<dbReference type="SUPFAM" id="SSF89069">
    <property type="entry name" value="N-terminal, cytoplasmic domain of anti-sigmaE factor RseA"/>
    <property type="match status" value="1"/>
</dbReference>
<sequence>MGDQFSDSLSALVDGEASEFEVRRLLDRLDQQSELGRKWQRYHLIRSVIRGEHDNVRTDISQTVMARIGKEPLEGVTSEPQAAVGNAALSPGRPGRGAGGGWRSLVSMATAASVTAAVILGVQGFNSEPVTDMADSQRPQYVLPGIAGPDDFIRAQFGQERTLSGLAPQGEVIRLSRGLERYIDQHQHMLTAKQPGWQARWLPDGFQNVRHEVLPESEVMLFSDGRHAVSVCIEPFGRQSVAEGVTQSSDMVAVGKRQGQYFVTVVGDVPLMIADRIASSVQVRN</sequence>
<dbReference type="RefSeq" id="WP_379910176.1">
    <property type="nucleotide sequence ID" value="NZ_JBHSWE010000001.1"/>
</dbReference>
<dbReference type="InterPro" id="IPR052383">
    <property type="entry name" value="Anti-sigma-E_RseA-like"/>
</dbReference>
<dbReference type="Gene3D" id="3.30.200.100">
    <property type="entry name" value="MucB/RseB, C-terminal domain"/>
    <property type="match status" value="1"/>
</dbReference>
<evidence type="ECO:0000259" key="2">
    <source>
        <dbReference type="Pfam" id="PF17188"/>
    </source>
</evidence>
<dbReference type="InterPro" id="IPR033436">
    <property type="entry name" value="MucB/RseB_C"/>
</dbReference>
<dbReference type="Pfam" id="PF17188">
    <property type="entry name" value="MucB_RseB_C"/>
    <property type="match status" value="1"/>
</dbReference>
<reference evidence="4" key="1">
    <citation type="journal article" date="2019" name="Int. J. Syst. Evol. Microbiol.">
        <title>The Global Catalogue of Microorganisms (GCM) 10K type strain sequencing project: providing services to taxonomists for standard genome sequencing and annotation.</title>
        <authorList>
            <consortium name="The Broad Institute Genomics Platform"/>
            <consortium name="The Broad Institute Genome Sequencing Center for Infectious Disease"/>
            <person name="Wu L."/>
            <person name="Ma J."/>
        </authorList>
    </citation>
    <scope>NUCLEOTIDE SEQUENCE [LARGE SCALE GENOMIC DNA]</scope>
    <source>
        <strain evidence="4">NBRC 111756</strain>
    </source>
</reference>
<feature type="domain" description="MucB/RseB C-terminal" evidence="2">
    <location>
        <begin position="192"/>
        <end position="282"/>
    </location>
</feature>
<dbReference type="PANTHER" id="PTHR38104:SF1">
    <property type="entry name" value="ANTI-SIGMA-E FACTOR RSEA"/>
    <property type="match status" value="1"/>
</dbReference>